<keyword evidence="11" id="KW-1185">Reference proteome</keyword>
<evidence type="ECO:0000256" key="8">
    <source>
        <dbReference type="ARBA" id="ARBA00023136"/>
    </source>
</evidence>
<dbReference type="AlphaFoldDB" id="A0A7K8YB48"/>
<dbReference type="InterPro" id="IPR027417">
    <property type="entry name" value="P-loop_NTPase"/>
</dbReference>
<keyword evidence="4" id="KW-0812">Transmembrane</keyword>
<evidence type="ECO:0000256" key="4">
    <source>
        <dbReference type="ARBA" id="ARBA00022692"/>
    </source>
</evidence>
<evidence type="ECO:0000313" key="11">
    <source>
        <dbReference type="Proteomes" id="UP000558958"/>
    </source>
</evidence>
<keyword evidence="3 10" id="KW-0808">Transferase</keyword>
<sequence>PHTHVVFLKTHKTGGSSIVNVLHRFGHGRGLRFALPHRYQFGYPLPFRAPWVRGYPGRAPFDILCHHMRFNLAEVQKVMPNDSFYFSIVRDPATLGESSFRYFRGAAAAFRNSPSLGQFLAQPTRFYRYGERGNHFARNLLWFDFGLPDQPKNSQEIQASLAFLDRTFPLVLVAEHFDESLVLLRDALCWPEGSVDSFAHNSRSRHGAARASGAAHVEQLRAWHNLDWQLYLHFNSSFWARAEAFGMQRLRREVSRLRQRRERLAQQCLLGAGPVPARDIPDGNLRPFQPPGGASVLGFALRDGLEPGMRELCLRMAMPELQYKDLLERVQF</sequence>
<dbReference type="Pfam" id="PF06990">
    <property type="entry name" value="Gal-3-0_sulfotr"/>
    <property type="match status" value="1"/>
</dbReference>
<evidence type="ECO:0000256" key="3">
    <source>
        <dbReference type="ARBA" id="ARBA00022679"/>
    </source>
</evidence>
<organism evidence="10 11">
    <name type="scientific">Sakesphorus luctuosus</name>
    <dbReference type="NCBI Taxonomy" id="419690"/>
    <lineage>
        <taxon>Eukaryota</taxon>
        <taxon>Metazoa</taxon>
        <taxon>Chordata</taxon>
        <taxon>Craniata</taxon>
        <taxon>Vertebrata</taxon>
        <taxon>Euteleostomi</taxon>
        <taxon>Archelosauria</taxon>
        <taxon>Archosauria</taxon>
        <taxon>Dinosauria</taxon>
        <taxon>Saurischia</taxon>
        <taxon>Theropoda</taxon>
        <taxon>Coelurosauria</taxon>
        <taxon>Aves</taxon>
        <taxon>Neognathae</taxon>
        <taxon>Neoaves</taxon>
        <taxon>Telluraves</taxon>
        <taxon>Australaves</taxon>
        <taxon>Passeriformes</taxon>
        <taxon>Thamnophilidae</taxon>
        <taxon>Sakesphorus</taxon>
    </lineage>
</organism>
<evidence type="ECO:0000256" key="2">
    <source>
        <dbReference type="ARBA" id="ARBA00008124"/>
    </source>
</evidence>
<keyword evidence="7" id="KW-0333">Golgi apparatus</keyword>
<dbReference type="Proteomes" id="UP000558958">
    <property type="component" value="Unassembled WGS sequence"/>
</dbReference>
<evidence type="ECO:0000256" key="1">
    <source>
        <dbReference type="ARBA" id="ARBA00004323"/>
    </source>
</evidence>
<gene>
    <name evidence="10" type="primary">Gal3st2_1</name>
    <name evidence="10" type="ORF">SAKLUC_R05912</name>
</gene>
<proteinExistence type="inferred from homology"/>
<name>A0A7K8YB48_9PASS</name>
<evidence type="ECO:0000256" key="7">
    <source>
        <dbReference type="ARBA" id="ARBA00023034"/>
    </source>
</evidence>
<keyword evidence="8" id="KW-0472">Membrane</keyword>
<evidence type="ECO:0000313" key="10">
    <source>
        <dbReference type="EMBL" id="NXG00762.1"/>
    </source>
</evidence>
<dbReference type="GO" id="GO:0001733">
    <property type="term" value="F:galactosylceramide sulfotransferase activity"/>
    <property type="evidence" value="ECO:0007669"/>
    <property type="project" value="InterPro"/>
</dbReference>
<keyword evidence="5" id="KW-0735">Signal-anchor</keyword>
<comment type="subcellular location">
    <subcellularLocation>
        <location evidence="1">Golgi apparatus membrane</location>
        <topology evidence="1">Single-pass type II membrane protein</topology>
    </subcellularLocation>
</comment>
<keyword evidence="9" id="KW-0325">Glycoprotein</keyword>
<protein>
    <submittedName>
        <fullName evidence="10">G3ST2 sulfotransferase</fullName>
    </submittedName>
</protein>
<feature type="non-terminal residue" evidence="10">
    <location>
        <position position="332"/>
    </location>
</feature>
<accession>A0A7K8YB48</accession>
<keyword evidence="6" id="KW-1133">Transmembrane helix</keyword>
<reference evidence="10 11" key="1">
    <citation type="submission" date="2019-09" db="EMBL/GenBank/DDBJ databases">
        <title>Bird 10,000 Genomes (B10K) Project - Family phase.</title>
        <authorList>
            <person name="Zhang G."/>
        </authorList>
    </citation>
    <scope>NUCLEOTIDE SEQUENCE [LARGE SCALE GENOMIC DNA]</scope>
    <source>
        <strain evidence="10">B10K-DU-001-06</strain>
        <tissue evidence="10">Muscle</tissue>
    </source>
</reference>
<comment type="similarity">
    <text evidence="2">Belongs to the galactose-3-O-sulfotransferase family.</text>
</comment>
<dbReference type="Gene3D" id="3.40.50.300">
    <property type="entry name" value="P-loop containing nucleotide triphosphate hydrolases"/>
    <property type="match status" value="1"/>
</dbReference>
<comment type="caution">
    <text evidence="10">The sequence shown here is derived from an EMBL/GenBank/DDBJ whole genome shotgun (WGS) entry which is preliminary data.</text>
</comment>
<dbReference type="InterPro" id="IPR009729">
    <property type="entry name" value="Gal-3-0_sulfotransfrase"/>
</dbReference>
<evidence type="ECO:0000256" key="9">
    <source>
        <dbReference type="ARBA" id="ARBA00023180"/>
    </source>
</evidence>
<dbReference type="PANTHER" id="PTHR14647">
    <property type="entry name" value="GALACTOSE-3-O-SULFOTRANSFERASE"/>
    <property type="match status" value="1"/>
</dbReference>
<dbReference type="PANTHER" id="PTHR14647:SF57">
    <property type="entry name" value="GALACTOSE-3-O-SULFOTRANSFERASE 4"/>
    <property type="match status" value="1"/>
</dbReference>
<dbReference type="GO" id="GO:0009247">
    <property type="term" value="P:glycolipid biosynthetic process"/>
    <property type="evidence" value="ECO:0007669"/>
    <property type="project" value="InterPro"/>
</dbReference>
<dbReference type="GO" id="GO:0000139">
    <property type="term" value="C:Golgi membrane"/>
    <property type="evidence" value="ECO:0007669"/>
    <property type="project" value="UniProtKB-SubCell"/>
</dbReference>
<dbReference type="SUPFAM" id="SSF52540">
    <property type="entry name" value="P-loop containing nucleoside triphosphate hydrolases"/>
    <property type="match status" value="1"/>
</dbReference>
<feature type="non-terminal residue" evidence="10">
    <location>
        <position position="1"/>
    </location>
</feature>
<evidence type="ECO:0000256" key="6">
    <source>
        <dbReference type="ARBA" id="ARBA00022989"/>
    </source>
</evidence>
<evidence type="ECO:0000256" key="5">
    <source>
        <dbReference type="ARBA" id="ARBA00022968"/>
    </source>
</evidence>
<dbReference type="EMBL" id="VWZD01002117">
    <property type="protein sequence ID" value="NXG00762.1"/>
    <property type="molecule type" value="Genomic_DNA"/>
</dbReference>